<keyword evidence="2" id="KW-1185">Reference proteome</keyword>
<comment type="caution">
    <text evidence="1">The sequence shown here is derived from an EMBL/GenBank/DDBJ whole genome shotgun (WGS) entry which is preliminary data.</text>
</comment>
<accession>A0ABU9GB41</accession>
<evidence type="ECO:0000313" key="2">
    <source>
        <dbReference type="Proteomes" id="UP001379949"/>
    </source>
</evidence>
<dbReference type="InterPro" id="IPR037272">
    <property type="entry name" value="SNS_sf"/>
</dbReference>
<protein>
    <submittedName>
        <fullName evidence="1">Sodium-dependent transporter</fullName>
    </submittedName>
</protein>
<dbReference type="SUPFAM" id="SSF161070">
    <property type="entry name" value="SNF-like"/>
    <property type="match status" value="1"/>
</dbReference>
<dbReference type="EMBL" id="JBAKAR010000105">
    <property type="protein sequence ID" value="MEL0614998.1"/>
    <property type="molecule type" value="Genomic_DNA"/>
</dbReference>
<feature type="non-terminal residue" evidence="1">
    <location>
        <position position="71"/>
    </location>
</feature>
<gene>
    <name evidence="1" type="ORF">V6242_17790</name>
</gene>
<sequence length="71" mass="7742">MFAYREYMSKRMSIARASSAEVSIDLIVSVLACLVIFRLAFSFHIDLDSGTSLAIVSMPIIFGSLPAGQLI</sequence>
<organism evidence="1 2">
    <name type="scientific">Marinomonas arenicola</name>
    <dbReference type="NCBI Taxonomy" id="569601"/>
    <lineage>
        <taxon>Bacteria</taxon>
        <taxon>Pseudomonadati</taxon>
        <taxon>Pseudomonadota</taxon>
        <taxon>Gammaproteobacteria</taxon>
        <taxon>Oceanospirillales</taxon>
        <taxon>Oceanospirillaceae</taxon>
        <taxon>Marinomonas</taxon>
    </lineage>
</organism>
<reference evidence="1 2" key="1">
    <citation type="submission" date="2024-02" db="EMBL/GenBank/DDBJ databases">
        <title>Bacteria isolated from the canopy kelp, Nereocystis luetkeana.</title>
        <authorList>
            <person name="Pfister C.A."/>
            <person name="Younker I.T."/>
            <person name="Light S.H."/>
        </authorList>
    </citation>
    <scope>NUCLEOTIDE SEQUENCE [LARGE SCALE GENOMIC DNA]</scope>
    <source>
        <strain evidence="1 2">TI.4.07</strain>
    </source>
</reference>
<name>A0ABU9GB41_9GAMM</name>
<dbReference type="Proteomes" id="UP001379949">
    <property type="component" value="Unassembled WGS sequence"/>
</dbReference>
<evidence type="ECO:0000313" key="1">
    <source>
        <dbReference type="EMBL" id="MEL0614998.1"/>
    </source>
</evidence>
<proteinExistence type="predicted"/>